<comment type="caution">
    <text evidence="2">The sequence shown here is derived from an EMBL/GenBank/DDBJ whole genome shotgun (WGS) entry which is preliminary data.</text>
</comment>
<reference evidence="2 3" key="1">
    <citation type="submission" date="2023-11" db="EMBL/GenBank/DDBJ databases">
        <authorList>
            <person name="Hedman E."/>
            <person name="Englund M."/>
            <person name="Stromberg M."/>
            <person name="Nyberg Akerstrom W."/>
            <person name="Nylinder S."/>
            <person name="Jareborg N."/>
            <person name="Kallberg Y."/>
            <person name="Kronander E."/>
        </authorList>
    </citation>
    <scope>NUCLEOTIDE SEQUENCE [LARGE SCALE GENOMIC DNA]</scope>
</reference>
<feature type="region of interest" description="Disordered" evidence="1">
    <location>
        <begin position="113"/>
        <end position="146"/>
    </location>
</feature>
<evidence type="ECO:0000313" key="3">
    <source>
        <dbReference type="Proteomes" id="UP001314205"/>
    </source>
</evidence>
<gene>
    <name evidence="2" type="ORF">PARMNEM_LOCUS2239</name>
</gene>
<name>A0AAV1KFC0_9NEOP</name>
<organism evidence="2 3">
    <name type="scientific">Parnassius mnemosyne</name>
    <name type="common">clouded apollo</name>
    <dbReference type="NCBI Taxonomy" id="213953"/>
    <lineage>
        <taxon>Eukaryota</taxon>
        <taxon>Metazoa</taxon>
        <taxon>Ecdysozoa</taxon>
        <taxon>Arthropoda</taxon>
        <taxon>Hexapoda</taxon>
        <taxon>Insecta</taxon>
        <taxon>Pterygota</taxon>
        <taxon>Neoptera</taxon>
        <taxon>Endopterygota</taxon>
        <taxon>Lepidoptera</taxon>
        <taxon>Glossata</taxon>
        <taxon>Ditrysia</taxon>
        <taxon>Papilionoidea</taxon>
        <taxon>Papilionidae</taxon>
        <taxon>Parnassiinae</taxon>
        <taxon>Parnassini</taxon>
        <taxon>Parnassius</taxon>
        <taxon>Driopa</taxon>
    </lineage>
</organism>
<evidence type="ECO:0000313" key="2">
    <source>
        <dbReference type="EMBL" id="CAK1580441.1"/>
    </source>
</evidence>
<feature type="compositionally biased region" description="Polar residues" evidence="1">
    <location>
        <begin position="135"/>
        <end position="146"/>
    </location>
</feature>
<dbReference type="Proteomes" id="UP001314205">
    <property type="component" value="Unassembled WGS sequence"/>
</dbReference>
<evidence type="ECO:0000256" key="1">
    <source>
        <dbReference type="SAM" id="MobiDB-lite"/>
    </source>
</evidence>
<accession>A0AAV1KFC0</accession>
<sequence length="177" mass="19947">MFFFYRIFGCLALVLVFACLVLTIATTLSIGIGIGYNYCFVDYKASKKHVTAYYKYVTRTRTYYYTVKSYVTQPALRNEQGGEVERVQDPLRAVIPLQKIATEESTEARVADEVSTDSITGETLNTSEETETNTRADSTTTEESPTRTIIPISGLDLLSFLSKLRSQNKNYTLQIVN</sequence>
<dbReference type="EMBL" id="CAVLGL010000013">
    <property type="protein sequence ID" value="CAK1580441.1"/>
    <property type="molecule type" value="Genomic_DNA"/>
</dbReference>
<dbReference type="AlphaFoldDB" id="A0AAV1KFC0"/>
<keyword evidence="3" id="KW-1185">Reference proteome</keyword>
<dbReference type="PROSITE" id="PS51257">
    <property type="entry name" value="PROKAR_LIPOPROTEIN"/>
    <property type="match status" value="1"/>
</dbReference>
<proteinExistence type="predicted"/>
<protein>
    <submittedName>
        <fullName evidence="2">Uncharacterized protein</fullName>
    </submittedName>
</protein>